<keyword evidence="1" id="KW-1133">Transmembrane helix</keyword>
<dbReference type="NCBIfam" id="TIGR02123">
    <property type="entry name" value="TRAP_fused"/>
    <property type="match status" value="1"/>
</dbReference>
<dbReference type="Pfam" id="PF06808">
    <property type="entry name" value="DctM"/>
    <property type="match status" value="1"/>
</dbReference>
<gene>
    <name evidence="3" type="ORF">BBEV_2073</name>
</gene>
<feature type="transmembrane region" description="Helical" evidence="1">
    <location>
        <begin position="63"/>
        <end position="82"/>
    </location>
</feature>
<reference evidence="3 4" key="1">
    <citation type="submission" date="2015-08" db="EMBL/GenBank/DDBJ databases">
        <title>The complete genome sequence of Bacillus beveridgei MLTeJB.</title>
        <authorList>
            <person name="Hanson T.E."/>
            <person name="Mesa C."/>
            <person name="Basesman S.M."/>
            <person name="Oremland R.S."/>
        </authorList>
    </citation>
    <scope>NUCLEOTIDE SEQUENCE [LARGE SCALE GENOMIC DNA]</scope>
    <source>
        <strain evidence="3 4">MLTeJB</strain>
    </source>
</reference>
<dbReference type="PANTHER" id="PTHR43849">
    <property type="entry name" value="BLL3936 PROTEIN"/>
    <property type="match status" value="1"/>
</dbReference>
<feature type="transmembrane region" description="Helical" evidence="1">
    <location>
        <begin position="94"/>
        <end position="113"/>
    </location>
</feature>
<feature type="domain" description="TRAP C4-dicarboxylate transport system permease DctM subunit" evidence="2">
    <location>
        <begin position="138"/>
        <end position="572"/>
    </location>
</feature>
<feature type="transmembrane region" description="Helical" evidence="1">
    <location>
        <begin position="388"/>
        <end position="404"/>
    </location>
</feature>
<feature type="transmembrane region" description="Helical" evidence="1">
    <location>
        <begin position="125"/>
        <end position="144"/>
    </location>
</feature>
<dbReference type="OrthoDB" id="9759894at2"/>
<feature type="transmembrane region" description="Helical" evidence="1">
    <location>
        <begin position="151"/>
        <end position="175"/>
    </location>
</feature>
<dbReference type="PANTHER" id="PTHR43849:SF2">
    <property type="entry name" value="BLL3936 PROTEIN"/>
    <property type="match status" value="1"/>
</dbReference>
<evidence type="ECO:0000256" key="1">
    <source>
        <dbReference type="SAM" id="Phobius"/>
    </source>
</evidence>
<dbReference type="Proteomes" id="UP000094463">
    <property type="component" value="Chromosome"/>
</dbReference>
<dbReference type="STRING" id="632773.BBEV_2073"/>
<organism evidence="3 4">
    <name type="scientific">Salisediminibacterium beveridgei</name>
    <dbReference type="NCBI Taxonomy" id="632773"/>
    <lineage>
        <taxon>Bacteria</taxon>
        <taxon>Bacillati</taxon>
        <taxon>Bacillota</taxon>
        <taxon>Bacilli</taxon>
        <taxon>Bacillales</taxon>
        <taxon>Bacillaceae</taxon>
        <taxon>Salisediminibacterium</taxon>
    </lineage>
</organism>
<feature type="transmembrane region" description="Helical" evidence="1">
    <location>
        <begin position="610"/>
        <end position="643"/>
    </location>
</feature>
<dbReference type="PATRIC" id="fig|632773.3.peg.2184"/>
<feature type="transmembrane region" description="Helical" evidence="1">
    <location>
        <begin position="452"/>
        <end position="478"/>
    </location>
</feature>
<evidence type="ECO:0000313" key="4">
    <source>
        <dbReference type="Proteomes" id="UP000094463"/>
    </source>
</evidence>
<evidence type="ECO:0000259" key="2">
    <source>
        <dbReference type="Pfam" id="PF06808"/>
    </source>
</evidence>
<dbReference type="AlphaFoldDB" id="A0A1D7QWP8"/>
<protein>
    <submittedName>
        <fullName evidence="3">TRAP-type uncharacterized transport system, fused permease component</fullName>
    </submittedName>
</protein>
<feature type="transmembrane region" description="Helical" evidence="1">
    <location>
        <begin position="322"/>
        <end position="343"/>
    </location>
</feature>
<keyword evidence="1" id="KW-0812">Transmembrane</keyword>
<feature type="transmembrane region" description="Helical" evidence="1">
    <location>
        <begin position="511"/>
        <end position="532"/>
    </location>
</feature>
<proteinExistence type="predicted"/>
<accession>A0A1D7QWP8</accession>
<dbReference type="InterPro" id="IPR010656">
    <property type="entry name" value="DctM"/>
</dbReference>
<feature type="transmembrane region" description="Helical" evidence="1">
    <location>
        <begin position="544"/>
        <end position="563"/>
    </location>
</feature>
<evidence type="ECO:0000313" key="3">
    <source>
        <dbReference type="EMBL" id="AOM83431.1"/>
    </source>
</evidence>
<keyword evidence="1" id="KW-0472">Membrane</keyword>
<feature type="transmembrane region" description="Helical" evidence="1">
    <location>
        <begin position="425"/>
        <end position="446"/>
    </location>
</feature>
<sequence>MSENKEEFLTEKEKQEMLAKYDKESSFRQFPGKWAWVISFLAISLTIFHLWRAMPLSGGPLVSLLQGAVHLGTGLGLIFLLYPAKAGGQKKRGVPWYDVLLAFLSMGSVYYIIFRYDWITGGARVLGFTTFDIIIATIGIVLLLEATRRAVGVPIVVIATLAIIYGMFGTNIPYFGHGGFDWSQLSRRLFYSSDAIFGTPIQISSQYIFLFLFFGVMLTKTGVGQYFNDLAFGATGRFTGGTAKAAVAASAMQGTVTGSSVANTVASGSFTIPMMKRAGFRPEFSAAAEASASTGGQIMPPIMGAAAFIMAEYVSSVSYSDIIIIGIIPALLYFTGVFMGTHFEAKRFGITGLPKEELPSAKGLLKNSYLLLPLVVIISMLVDGRTPMYAALGGIATAFAVSFFKKETRMGPRVIINALEEGARVALPVIAACASAGIIVGIVVFTGLGGKIAGGLLGLAGDSLFLLLFFTMIACILLGMGLPTTANYVVTASMAAPALIAFGVPEISAHFFVFYFGIVADITPPVCLAAYAGAGIAKANPMKAGVTAFKLAIAGFIIPYVFVYNPALLLVDADVSTVAFLLVTSILGMAAISAVMMNYFVYSFKWYERLFLLIAGILLIMPENILLEGIGFTLFVLIIIVQLKRKKKIEG</sequence>
<dbReference type="InterPro" id="IPR011853">
    <property type="entry name" value="TRAP_DctM-Dct_fused"/>
</dbReference>
<name>A0A1D7QWP8_9BACI</name>
<feature type="transmembrane region" description="Helical" evidence="1">
    <location>
        <begin position="34"/>
        <end position="51"/>
    </location>
</feature>
<feature type="transmembrane region" description="Helical" evidence="1">
    <location>
        <begin position="575"/>
        <end position="601"/>
    </location>
</feature>
<feature type="transmembrane region" description="Helical" evidence="1">
    <location>
        <begin position="195"/>
        <end position="218"/>
    </location>
</feature>
<dbReference type="KEGG" id="bbev:BBEV_2073"/>
<keyword evidence="4" id="KW-1185">Reference proteome</keyword>
<dbReference type="EMBL" id="CP012502">
    <property type="protein sequence ID" value="AOM83431.1"/>
    <property type="molecule type" value="Genomic_DNA"/>
</dbReference>
<dbReference type="RefSeq" id="WP_069365408.1">
    <property type="nucleotide sequence ID" value="NZ_CP012502.1"/>
</dbReference>